<dbReference type="PANTHER" id="PTHR10183">
    <property type="entry name" value="CALPAIN"/>
    <property type="match status" value="1"/>
</dbReference>
<dbReference type="InterPro" id="IPR038765">
    <property type="entry name" value="Papain-like_cys_pep_sf"/>
</dbReference>
<dbReference type="PRINTS" id="PR00704">
    <property type="entry name" value="CALPAIN"/>
</dbReference>
<dbReference type="GO" id="GO:0004198">
    <property type="term" value="F:calcium-dependent cysteine-type endopeptidase activity"/>
    <property type="evidence" value="ECO:0007669"/>
    <property type="project" value="InterPro"/>
</dbReference>
<feature type="compositionally biased region" description="Basic and acidic residues" evidence="7">
    <location>
        <begin position="561"/>
        <end position="579"/>
    </location>
</feature>
<dbReference type="Pfam" id="PF00648">
    <property type="entry name" value="Peptidase_C2"/>
    <property type="match status" value="1"/>
</dbReference>
<feature type="region of interest" description="Disordered" evidence="7">
    <location>
        <begin position="561"/>
        <end position="659"/>
    </location>
</feature>
<feature type="active site" evidence="5 6">
    <location>
        <position position="333"/>
    </location>
</feature>
<keyword evidence="3 6" id="KW-0378">Hydrolase</keyword>
<gene>
    <name evidence="9" type="ORF">D9756_002797</name>
</gene>
<dbReference type="AlphaFoldDB" id="A0A8H5GCB6"/>
<comment type="similarity">
    <text evidence="1">Belongs to the peptidase C2 family.</text>
</comment>
<dbReference type="EMBL" id="JAACJO010000002">
    <property type="protein sequence ID" value="KAF5362357.1"/>
    <property type="molecule type" value="Genomic_DNA"/>
</dbReference>
<keyword evidence="10" id="KW-1185">Reference proteome</keyword>
<evidence type="ECO:0000259" key="8">
    <source>
        <dbReference type="PROSITE" id="PS50203"/>
    </source>
</evidence>
<name>A0A8H5GCB6_9AGAR</name>
<feature type="active site" evidence="5 6">
    <location>
        <position position="116"/>
    </location>
</feature>
<keyword evidence="4 6" id="KW-0788">Thiol protease</keyword>
<dbReference type="CDD" id="cd00044">
    <property type="entry name" value="CysPc"/>
    <property type="match status" value="1"/>
</dbReference>
<evidence type="ECO:0000313" key="10">
    <source>
        <dbReference type="Proteomes" id="UP000559027"/>
    </source>
</evidence>
<evidence type="ECO:0000256" key="3">
    <source>
        <dbReference type="ARBA" id="ARBA00022801"/>
    </source>
</evidence>
<dbReference type="GO" id="GO:0006508">
    <property type="term" value="P:proteolysis"/>
    <property type="evidence" value="ECO:0007669"/>
    <property type="project" value="UniProtKB-KW"/>
</dbReference>
<feature type="compositionally biased region" description="Low complexity" evidence="7">
    <location>
        <begin position="606"/>
        <end position="619"/>
    </location>
</feature>
<evidence type="ECO:0000256" key="6">
    <source>
        <dbReference type="PROSITE-ProRule" id="PRU00239"/>
    </source>
</evidence>
<dbReference type="InterPro" id="IPR000169">
    <property type="entry name" value="Pept_cys_AS"/>
</dbReference>
<dbReference type="SUPFAM" id="SSF54001">
    <property type="entry name" value="Cysteine proteinases"/>
    <property type="match status" value="1"/>
</dbReference>
<feature type="compositionally biased region" description="Basic and acidic residues" evidence="7">
    <location>
        <begin position="717"/>
        <end position="746"/>
    </location>
</feature>
<dbReference type="Proteomes" id="UP000559027">
    <property type="component" value="Unassembled WGS sequence"/>
</dbReference>
<feature type="compositionally biased region" description="Basic and acidic residues" evidence="7">
    <location>
        <begin position="587"/>
        <end position="597"/>
    </location>
</feature>
<comment type="caution">
    <text evidence="9">The sequence shown here is derived from an EMBL/GenBank/DDBJ whole genome shotgun (WGS) entry which is preliminary data.</text>
</comment>
<sequence length="775" mass="88546">MEGTATTTGPLKTISFVQKQPSLLVTSELEKAIEDCKKKVARIARDCRTKNRKFRDLEFDLEGDKNRCLWGILTKKGDTFTPADVHRVTQIFDKPEFFVGGEPDSNDIVQGTLGDCWFLSALATVSNVPDLVKTFCVDRDEEVGVYGFIFFRDNSWETVVIDDLLFTRVPKWEELTKDEQELYHFDKHRYNTSARHGGKTLYFASSGSLGETWVPLIEKAYAKLHGNYSHLNGGFTCEALEDLTGGVSSFLQTKASLTRHQSIIVDILNLDKFWSEDLLKANKDRLFACSFSEISNTRNGLSNIRVQGLVGGHAYSVLRAVECKGKRFVVVRNPWGKTEWTGPWSDGSKEWTKEWLEVLDDLGHVFGDDGQFVMEYKDWLDCFSHIDRTVLFDSSWIMSSQWLRVPCRPLPTAWSYGDVSFTFTLPAPTLAIIVLSRLDERYFRDISNRAIWNLNFVLVKEGEKEPLAESVHAMFWSRSTNLEIDLEAGKYFVYVRVDRQLDYYTEYEPTIDDWMLRKLSYVMAARAKSRSIASNFDQSAHANFIPTPLDSLIDRDYKEYRKEQERQAKEEAERKAKEAEESDESDNDSKESSTVESKEDEDGIETTTTTTTTTVVQTVKKVKRPKMEGTPSNSKADSDKPKVNESGPLSQQDPRRLNIPDYIYQQEQAWTFAAVASSDSSDDPTKYKITREDEDDLYLGLRVYTHKDVPAVVVGRLKAEPEKKEEKKEEKEAREDEEKKSKEGAKESLSALIDSLEDVCDCDECHGRMAHPDKN</sequence>
<protein>
    <recommendedName>
        <fullName evidence="8">Calpain catalytic domain-containing protein</fullName>
    </recommendedName>
</protein>
<dbReference type="Gene3D" id="3.90.70.10">
    <property type="entry name" value="Cysteine proteinases"/>
    <property type="match status" value="1"/>
</dbReference>
<evidence type="ECO:0000256" key="5">
    <source>
        <dbReference type="PIRSR" id="PIRSR622684-1"/>
    </source>
</evidence>
<accession>A0A8H5GCB6</accession>
<feature type="region of interest" description="Disordered" evidence="7">
    <location>
        <begin position="716"/>
        <end position="748"/>
    </location>
</feature>
<dbReference type="InterPro" id="IPR001300">
    <property type="entry name" value="Peptidase_C2_calpain_cat"/>
</dbReference>
<evidence type="ECO:0000256" key="7">
    <source>
        <dbReference type="SAM" id="MobiDB-lite"/>
    </source>
</evidence>
<dbReference type="PROSITE" id="PS50203">
    <property type="entry name" value="CALPAIN_CAT"/>
    <property type="match status" value="1"/>
</dbReference>
<keyword evidence="2 6" id="KW-0645">Protease</keyword>
<evidence type="ECO:0000256" key="4">
    <source>
        <dbReference type="ARBA" id="ARBA00022807"/>
    </source>
</evidence>
<dbReference type="PANTHER" id="PTHR10183:SF379">
    <property type="entry name" value="CALPAIN-5"/>
    <property type="match status" value="1"/>
</dbReference>
<dbReference type="SMART" id="SM00230">
    <property type="entry name" value="CysPc"/>
    <property type="match status" value="1"/>
</dbReference>
<dbReference type="InterPro" id="IPR022684">
    <property type="entry name" value="Calpain_cysteine_protease"/>
</dbReference>
<dbReference type="PROSITE" id="PS00139">
    <property type="entry name" value="THIOL_PROTEASE_CYS"/>
    <property type="match status" value="1"/>
</dbReference>
<evidence type="ECO:0000313" key="9">
    <source>
        <dbReference type="EMBL" id="KAF5362357.1"/>
    </source>
</evidence>
<proteinExistence type="inferred from homology"/>
<dbReference type="OrthoDB" id="424753at2759"/>
<evidence type="ECO:0000256" key="1">
    <source>
        <dbReference type="ARBA" id="ARBA00007623"/>
    </source>
</evidence>
<reference evidence="9 10" key="1">
    <citation type="journal article" date="2020" name="ISME J.">
        <title>Uncovering the hidden diversity of litter-decomposition mechanisms in mushroom-forming fungi.</title>
        <authorList>
            <person name="Floudas D."/>
            <person name="Bentzer J."/>
            <person name="Ahren D."/>
            <person name="Johansson T."/>
            <person name="Persson P."/>
            <person name="Tunlid A."/>
        </authorList>
    </citation>
    <scope>NUCLEOTIDE SEQUENCE [LARGE SCALE GENOMIC DNA]</scope>
    <source>
        <strain evidence="9 10">CBS 146.42</strain>
    </source>
</reference>
<feature type="domain" description="Calpain catalytic" evidence="8">
    <location>
        <begin position="87"/>
        <end position="392"/>
    </location>
</feature>
<organism evidence="9 10">
    <name type="scientific">Leucocoprinus leucothites</name>
    <dbReference type="NCBI Taxonomy" id="201217"/>
    <lineage>
        <taxon>Eukaryota</taxon>
        <taxon>Fungi</taxon>
        <taxon>Dikarya</taxon>
        <taxon>Basidiomycota</taxon>
        <taxon>Agaricomycotina</taxon>
        <taxon>Agaricomycetes</taxon>
        <taxon>Agaricomycetidae</taxon>
        <taxon>Agaricales</taxon>
        <taxon>Agaricineae</taxon>
        <taxon>Agaricaceae</taxon>
        <taxon>Leucocoprinus</taxon>
    </lineage>
</organism>
<evidence type="ECO:0000256" key="2">
    <source>
        <dbReference type="ARBA" id="ARBA00022670"/>
    </source>
</evidence>
<feature type="active site" evidence="5 6">
    <location>
        <position position="313"/>
    </location>
</feature>